<dbReference type="Gene3D" id="1.10.10.10">
    <property type="entry name" value="Winged helix-like DNA-binding domain superfamily/Winged helix DNA-binding domain"/>
    <property type="match status" value="1"/>
</dbReference>
<dbReference type="RefSeq" id="WP_393168435.1">
    <property type="nucleotide sequence ID" value="NZ_JBICRM010000013.1"/>
</dbReference>
<name>A0ABW7AF92_9ACTN</name>
<dbReference type="PANTHER" id="PTHR33164:SF106">
    <property type="entry name" value="TRANSCRIPTIONAL REGULATORY PROTEIN"/>
    <property type="match status" value="1"/>
</dbReference>
<organism evidence="2 3">
    <name type="scientific">Nonomuraea marmarensis</name>
    <dbReference type="NCBI Taxonomy" id="3351344"/>
    <lineage>
        <taxon>Bacteria</taxon>
        <taxon>Bacillati</taxon>
        <taxon>Actinomycetota</taxon>
        <taxon>Actinomycetes</taxon>
        <taxon>Streptosporangiales</taxon>
        <taxon>Streptosporangiaceae</taxon>
        <taxon>Nonomuraea</taxon>
    </lineage>
</organism>
<dbReference type="SMART" id="SM00347">
    <property type="entry name" value="HTH_MARR"/>
    <property type="match status" value="1"/>
</dbReference>
<dbReference type="PANTHER" id="PTHR33164">
    <property type="entry name" value="TRANSCRIPTIONAL REGULATOR, MARR FAMILY"/>
    <property type="match status" value="1"/>
</dbReference>
<gene>
    <name evidence="2" type="ORF">ACFLIM_22590</name>
</gene>
<comment type="caution">
    <text evidence="2">The sequence shown here is derived from an EMBL/GenBank/DDBJ whole genome shotgun (WGS) entry which is preliminary data.</text>
</comment>
<dbReference type="PROSITE" id="PS50995">
    <property type="entry name" value="HTH_MARR_2"/>
    <property type="match status" value="1"/>
</dbReference>
<dbReference type="InterPro" id="IPR036390">
    <property type="entry name" value="WH_DNA-bd_sf"/>
</dbReference>
<dbReference type="EMBL" id="JBICRM010000013">
    <property type="protein sequence ID" value="MFG1705987.1"/>
    <property type="molecule type" value="Genomic_DNA"/>
</dbReference>
<accession>A0ABW7AF92</accession>
<dbReference type="InterPro" id="IPR039422">
    <property type="entry name" value="MarR/SlyA-like"/>
</dbReference>
<reference evidence="2 3" key="1">
    <citation type="submission" date="2024-10" db="EMBL/GenBank/DDBJ databases">
        <authorList>
            <person name="Topkara A.R."/>
            <person name="Saygin H."/>
        </authorList>
    </citation>
    <scope>NUCLEOTIDE SEQUENCE [LARGE SCALE GENOMIC DNA]</scope>
    <source>
        <strain evidence="2 3">M3C6</strain>
    </source>
</reference>
<dbReference type="SUPFAM" id="SSF46785">
    <property type="entry name" value="Winged helix' DNA-binding domain"/>
    <property type="match status" value="1"/>
</dbReference>
<keyword evidence="3" id="KW-1185">Reference proteome</keyword>
<sequence length="149" mass="15992">MSTDPSAIFRRYLGAMVLNSLAAAEAAGLNATDYYALNLLDLTGPLTSGELAVQTGLTTGATTRLIDRLEKGGYVRRVPDPADRRKVIVESAGNPEGLDEVLAGTRDRLAKVFQGYSEAELATLFDYFERAATAYRTATDELVAAARNT</sequence>
<protein>
    <submittedName>
        <fullName evidence="2">MarR family winged helix-turn-helix transcriptional regulator</fullName>
    </submittedName>
</protein>
<evidence type="ECO:0000313" key="2">
    <source>
        <dbReference type="EMBL" id="MFG1705987.1"/>
    </source>
</evidence>
<dbReference type="Pfam" id="PF12802">
    <property type="entry name" value="MarR_2"/>
    <property type="match status" value="1"/>
</dbReference>
<dbReference type="Proteomes" id="UP001603978">
    <property type="component" value="Unassembled WGS sequence"/>
</dbReference>
<evidence type="ECO:0000259" key="1">
    <source>
        <dbReference type="PROSITE" id="PS50995"/>
    </source>
</evidence>
<proteinExistence type="predicted"/>
<dbReference type="InterPro" id="IPR036388">
    <property type="entry name" value="WH-like_DNA-bd_sf"/>
</dbReference>
<feature type="domain" description="HTH marR-type" evidence="1">
    <location>
        <begin position="1"/>
        <end position="133"/>
    </location>
</feature>
<evidence type="ECO:0000313" key="3">
    <source>
        <dbReference type="Proteomes" id="UP001603978"/>
    </source>
</evidence>
<dbReference type="InterPro" id="IPR000835">
    <property type="entry name" value="HTH_MarR-typ"/>
</dbReference>